<dbReference type="Gramene" id="mRNA:HanXRQr2_Chr01g0002151">
    <property type="protein sequence ID" value="CDS:HanXRQr2_Chr01g0002151.1"/>
    <property type="gene ID" value="HanXRQr2_Chr01g0002151"/>
</dbReference>
<dbReference type="Gene3D" id="3.80.10.10">
    <property type="entry name" value="Ribonuclease Inhibitor"/>
    <property type="match status" value="1"/>
</dbReference>
<dbReference type="InterPro" id="IPR001611">
    <property type="entry name" value="Leu-rich_rpt"/>
</dbReference>
<protein>
    <submittedName>
        <fullName evidence="12">Non-specific serine/threonine protein kinase</fullName>
        <ecNumber evidence="12">2.7.11.1</ecNumber>
    </submittedName>
    <submittedName>
        <fullName evidence="13">Putative leucine-rich repeat domain, L domain-like protein</fullName>
    </submittedName>
</protein>
<evidence type="ECO:0000256" key="7">
    <source>
        <dbReference type="ARBA" id="ARBA00022737"/>
    </source>
</evidence>
<dbReference type="PANTHER" id="PTHR27004:SF203">
    <property type="entry name" value="LEUCINE-RICH REPEAT-CONTAINING N-TERMINAL PLANT-TYPE DOMAIN-CONTAINING PROTEIN"/>
    <property type="match status" value="1"/>
</dbReference>
<keyword evidence="7" id="KW-0677">Repeat</keyword>
<keyword evidence="12" id="KW-0723">Serine/threonine-protein kinase</keyword>
<evidence type="ECO:0000256" key="4">
    <source>
        <dbReference type="ARBA" id="ARBA00022614"/>
    </source>
</evidence>
<reference evidence="12" key="3">
    <citation type="submission" date="2020-06" db="EMBL/GenBank/DDBJ databases">
        <title>Helianthus annuus Genome sequencing and assembly Release 2.</title>
        <authorList>
            <person name="Gouzy J."/>
            <person name="Langlade N."/>
            <person name="Munos S."/>
        </authorList>
    </citation>
    <scope>NUCLEOTIDE SEQUENCE</scope>
    <source>
        <tissue evidence="12">Leaves</tissue>
    </source>
</reference>
<dbReference type="PRINTS" id="PR00019">
    <property type="entry name" value="LEURICHRPT"/>
</dbReference>
<keyword evidence="4" id="KW-0433">Leucine-rich repeat</keyword>
<comment type="similarity">
    <text evidence="2">Belongs to the RLP family.</text>
</comment>
<keyword evidence="5" id="KW-0812">Transmembrane</keyword>
<keyword evidence="3" id="KW-1003">Cell membrane</keyword>
<evidence type="ECO:0000313" key="13">
    <source>
        <dbReference type="EMBL" id="OTG35924.1"/>
    </source>
</evidence>
<keyword evidence="11" id="KW-0325">Glycoprotein</keyword>
<dbReference type="Pfam" id="PF13855">
    <property type="entry name" value="LRR_8"/>
    <property type="match status" value="1"/>
</dbReference>
<evidence type="ECO:0000256" key="5">
    <source>
        <dbReference type="ARBA" id="ARBA00022692"/>
    </source>
</evidence>
<evidence type="ECO:0000256" key="9">
    <source>
        <dbReference type="ARBA" id="ARBA00023136"/>
    </source>
</evidence>
<evidence type="ECO:0000256" key="2">
    <source>
        <dbReference type="ARBA" id="ARBA00009592"/>
    </source>
</evidence>
<keyword evidence="10" id="KW-0675">Receptor</keyword>
<dbReference type="STRING" id="4232.A0A251VKE8"/>
<dbReference type="EMBL" id="MNCJ02000316">
    <property type="protein sequence ID" value="KAF5820427.1"/>
    <property type="molecule type" value="Genomic_DNA"/>
</dbReference>
<dbReference type="GO" id="GO:0004674">
    <property type="term" value="F:protein serine/threonine kinase activity"/>
    <property type="evidence" value="ECO:0007669"/>
    <property type="project" value="UniProtKB-KW"/>
</dbReference>
<evidence type="ECO:0000313" key="12">
    <source>
        <dbReference type="EMBL" id="KAF5820427.1"/>
    </source>
</evidence>
<reference evidence="13" key="2">
    <citation type="submission" date="2017-02" db="EMBL/GenBank/DDBJ databases">
        <title>Sunflower complete genome.</title>
        <authorList>
            <person name="Langlade N."/>
            <person name="Munos S."/>
        </authorList>
    </citation>
    <scope>NUCLEOTIDE SEQUENCE [LARGE SCALE GENOMIC DNA]</scope>
    <source>
        <tissue evidence="13">Leaves</tissue>
    </source>
</reference>
<evidence type="ECO:0000256" key="3">
    <source>
        <dbReference type="ARBA" id="ARBA00022475"/>
    </source>
</evidence>
<keyword evidence="8" id="KW-1133">Transmembrane helix</keyword>
<sequence length="101" mass="10941">MYPTMSYPVKSRELSGEIPSDIGEFSSLRFLNMSKNSLTGEIPKTVGKLTALNILDLSVNKLNRSIPVEIGGATSLKDLVLSQNSGQLPEAMAKLDLFSKP</sequence>
<name>A0A251VKE8_HELAN</name>
<dbReference type="EMBL" id="CM007890">
    <property type="protein sequence ID" value="OTG35924.1"/>
    <property type="molecule type" value="Genomic_DNA"/>
</dbReference>
<dbReference type="InParanoid" id="A0A251VKE8"/>
<keyword evidence="14" id="KW-1185">Reference proteome</keyword>
<organism evidence="13 14">
    <name type="scientific">Helianthus annuus</name>
    <name type="common">Common sunflower</name>
    <dbReference type="NCBI Taxonomy" id="4232"/>
    <lineage>
        <taxon>Eukaryota</taxon>
        <taxon>Viridiplantae</taxon>
        <taxon>Streptophyta</taxon>
        <taxon>Embryophyta</taxon>
        <taxon>Tracheophyta</taxon>
        <taxon>Spermatophyta</taxon>
        <taxon>Magnoliopsida</taxon>
        <taxon>eudicotyledons</taxon>
        <taxon>Gunneridae</taxon>
        <taxon>Pentapetalae</taxon>
        <taxon>asterids</taxon>
        <taxon>campanulids</taxon>
        <taxon>Asterales</taxon>
        <taxon>Asteraceae</taxon>
        <taxon>Asteroideae</taxon>
        <taxon>Heliantheae alliance</taxon>
        <taxon>Heliantheae</taxon>
        <taxon>Helianthus</taxon>
    </lineage>
</organism>
<keyword evidence="9" id="KW-0472">Membrane</keyword>
<dbReference type="EC" id="2.7.11.1" evidence="12"/>
<accession>A0A251VKE8</accession>
<dbReference type="GO" id="GO:0005886">
    <property type="term" value="C:plasma membrane"/>
    <property type="evidence" value="ECO:0007669"/>
    <property type="project" value="UniProtKB-SubCell"/>
</dbReference>
<reference evidence="12 14" key="1">
    <citation type="journal article" date="2017" name="Nature">
        <title>The sunflower genome provides insights into oil metabolism, flowering and Asterid evolution.</title>
        <authorList>
            <person name="Badouin H."/>
            <person name="Gouzy J."/>
            <person name="Grassa C.J."/>
            <person name="Murat F."/>
            <person name="Staton S.E."/>
            <person name="Cottret L."/>
            <person name="Lelandais-Briere C."/>
            <person name="Owens G.L."/>
            <person name="Carrere S."/>
            <person name="Mayjonade B."/>
            <person name="Legrand L."/>
            <person name="Gill N."/>
            <person name="Kane N.C."/>
            <person name="Bowers J.E."/>
            <person name="Hubner S."/>
            <person name="Bellec A."/>
            <person name="Berard A."/>
            <person name="Berges H."/>
            <person name="Blanchet N."/>
            <person name="Boniface M.C."/>
            <person name="Brunel D."/>
            <person name="Catrice O."/>
            <person name="Chaidir N."/>
            <person name="Claudel C."/>
            <person name="Donnadieu C."/>
            <person name="Faraut T."/>
            <person name="Fievet G."/>
            <person name="Helmstetter N."/>
            <person name="King M."/>
            <person name="Knapp S.J."/>
            <person name="Lai Z."/>
            <person name="Le Paslier M.C."/>
            <person name="Lippi Y."/>
            <person name="Lorenzon L."/>
            <person name="Mandel J.R."/>
            <person name="Marage G."/>
            <person name="Marchand G."/>
            <person name="Marquand E."/>
            <person name="Bret-Mestries E."/>
            <person name="Morien E."/>
            <person name="Nambeesan S."/>
            <person name="Nguyen T."/>
            <person name="Pegot-Espagnet P."/>
            <person name="Pouilly N."/>
            <person name="Raftis F."/>
            <person name="Sallet E."/>
            <person name="Schiex T."/>
            <person name="Thomas J."/>
            <person name="Vandecasteele C."/>
            <person name="Vares D."/>
            <person name="Vear F."/>
            <person name="Vautrin S."/>
            <person name="Crespi M."/>
            <person name="Mangin B."/>
            <person name="Burke J.M."/>
            <person name="Salse J."/>
            <person name="Munos S."/>
            <person name="Vincourt P."/>
            <person name="Rieseberg L.H."/>
            <person name="Langlade N.B."/>
        </authorList>
    </citation>
    <scope>NUCLEOTIDE SEQUENCE [LARGE SCALE GENOMIC DNA]</scope>
    <source>
        <strain evidence="14">cv. SF193</strain>
        <tissue evidence="12">Leaves</tissue>
    </source>
</reference>
<evidence type="ECO:0000313" key="14">
    <source>
        <dbReference type="Proteomes" id="UP000215914"/>
    </source>
</evidence>
<keyword evidence="12" id="KW-0418">Kinase</keyword>
<dbReference type="FunFam" id="3.80.10.10:FF:000041">
    <property type="entry name" value="LRR receptor-like serine/threonine-protein kinase ERECTA"/>
    <property type="match status" value="1"/>
</dbReference>
<gene>
    <name evidence="13" type="ORF">HannXRQ_Chr01g0001991</name>
    <name evidence="12" type="ORF">HanXRQr2_Chr01g0002151</name>
</gene>
<dbReference type="AlphaFoldDB" id="A0A251VKE8"/>
<keyword evidence="6" id="KW-0732">Signal</keyword>
<dbReference type="SUPFAM" id="SSF52058">
    <property type="entry name" value="L domain-like"/>
    <property type="match status" value="1"/>
</dbReference>
<evidence type="ECO:0000256" key="11">
    <source>
        <dbReference type="ARBA" id="ARBA00023180"/>
    </source>
</evidence>
<evidence type="ECO:0000256" key="10">
    <source>
        <dbReference type="ARBA" id="ARBA00023170"/>
    </source>
</evidence>
<dbReference type="InterPro" id="IPR032675">
    <property type="entry name" value="LRR_dom_sf"/>
</dbReference>
<dbReference type="OMA" id="MYPTMSY"/>
<comment type="subcellular location">
    <subcellularLocation>
        <location evidence="1">Cell membrane</location>
        <topology evidence="1">Single-pass type I membrane protein</topology>
    </subcellularLocation>
</comment>
<dbReference type="PANTHER" id="PTHR27004">
    <property type="entry name" value="RECEPTOR-LIKE PROTEIN 12 ISOFORM X1"/>
    <property type="match status" value="1"/>
</dbReference>
<proteinExistence type="inferred from homology"/>
<evidence type="ECO:0000256" key="1">
    <source>
        <dbReference type="ARBA" id="ARBA00004251"/>
    </source>
</evidence>
<dbReference type="Proteomes" id="UP000215914">
    <property type="component" value="Chromosome 1"/>
</dbReference>
<evidence type="ECO:0000256" key="6">
    <source>
        <dbReference type="ARBA" id="ARBA00022729"/>
    </source>
</evidence>
<keyword evidence="12" id="KW-0808">Transferase</keyword>
<evidence type="ECO:0000256" key="8">
    <source>
        <dbReference type="ARBA" id="ARBA00022989"/>
    </source>
</evidence>